<comment type="caution">
    <text evidence="8">The sequence shown here is derived from an EMBL/GenBank/DDBJ whole genome shotgun (WGS) entry which is preliminary data.</text>
</comment>
<feature type="transmembrane region" description="Helical" evidence="7">
    <location>
        <begin position="990"/>
        <end position="1011"/>
    </location>
</feature>
<evidence type="ECO:0000313" key="8">
    <source>
        <dbReference type="EMBL" id="KAK7493199.1"/>
    </source>
</evidence>
<feature type="transmembrane region" description="Helical" evidence="7">
    <location>
        <begin position="747"/>
        <end position="764"/>
    </location>
</feature>
<feature type="compositionally biased region" description="Basic residues" evidence="6">
    <location>
        <begin position="1145"/>
        <end position="1154"/>
    </location>
</feature>
<feature type="compositionally biased region" description="Polar residues" evidence="6">
    <location>
        <begin position="1155"/>
        <end position="1180"/>
    </location>
</feature>
<evidence type="ECO:0000313" key="9">
    <source>
        <dbReference type="Proteomes" id="UP001519460"/>
    </source>
</evidence>
<evidence type="ECO:0000256" key="1">
    <source>
        <dbReference type="ARBA" id="ARBA00004141"/>
    </source>
</evidence>
<protein>
    <recommendedName>
        <fullName evidence="10">Solute carrier family 23 member 2</fullName>
    </recommendedName>
</protein>
<feature type="transmembrane region" description="Helical" evidence="7">
    <location>
        <begin position="454"/>
        <end position="472"/>
    </location>
</feature>
<reference evidence="8 9" key="1">
    <citation type="journal article" date="2023" name="Sci. Data">
        <title>Genome assembly of the Korean intertidal mud-creeper Batillaria attramentaria.</title>
        <authorList>
            <person name="Patra A.K."/>
            <person name="Ho P.T."/>
            <person name="Jun S."/>
            <person name="Lee S.J."/>
            <person name="Kim Y."/>
            <person name="Won Y.J."/>
        </authorList>
    </citation>
    <scope>NUCLEOTIDE SEQUENCE [LARGE SCALE GENOMIC DNA]</scope>
    <source>
        <strain evidence="8">Wonlab-2016</strain>
    </source>
</reference>
<evidence type="ECO:0000256" key="4">
    <source>
        <dbReference type="ARBA" id="ARBA00022989"/>
    </source>
</evidence>
<organism evidence="8 9">
    <name type="scientific">Batillaria attramentaria</name>
    <dbReference type="NCBI Taxonomy" id="370345"/>
    <lineage>
        <taxon>Eukaryota</taxon>
        <taxon>Metazoa</taxon>
        <taxon>Spiralia</taxon>
        <taxon>Lophotrochozoa</taxon>
        <taxon>Mollusca</taxon>
        <taxon>Gastropoda</taxon>
        <taxon>Caenogastropoda</taxon>
        <taxon>Sorbeoconcha</taxon>
        <taxon>Cerithioidea</taxon>
        <taxon>Batillariidae</taxon>
        <taxon>Batillaria</taxon>
    </lineage>
</organism>
<dbReference type="PANTHER" id="PTHR11119">
    <property type="entry name" value="XANTHINE-URACIL / VITAMIN C PERMEASE FAMILY MEMBER"/>
    <property type="match status" value="1"/>
</dbReference>
<evidence type="ECO:0000256" key="7">
    <source>
        <dbReference type="SAM" id="Phobius"/>
    </source>
</evidence>
<feature type="transmembrane region" description="Helical" evidence="7">
    <location>
        <begin position="1052"/>
        <end position="1072"/>
    </location>
</feature>
<name>A0ABD0L126_9CAEN</name>
<accession>A0ABD0L126</accession>
<feature type="transmembrane region" description="Helical" evidence="7">
    <location>
        <begin position="207"/>
        <end position="225"/>
    </location>
</feature>
<evidence type="ECO:0000256" key="6">
    <source>
        <dbReference type="SAM" id="MobiDB-lite"/>
    </source>
</evidence>
<feature type="transmembrane region" description="Helical" evidence="7">
    <location>
        <begin position="426"/>
        <end position="447"/>
    </location>
</feature>
<feature type="transmembrane region" description="Helical" evidence="7">
    <location>
        <begin position="246"/>
        <end position="274"/>
    </location>
</feature>
<feature type="region of interest" description="Disordered" evidence="6">
    <location>
        <begin position="1144"/>
        <end position="1180"/>
    </location>
</feature>
<feature type="region of interest" description="Disordered" evidence="6">
    <location>
        <begin position="525"/>
        <end position="550"/>
    </location>
</feature>
<dbReference type="Pfam" id="PF00860">
    <property type="entry name" value="Xan_ur_permease"/>
    <property type="match status" value="2"/>
</dbReference>
<sequence length="1180" mass="127253">MTEIDNSEKPFLCDRDQSVHMAGGASGENGRWKAPVSRDGEVQISGLENTAEEGVKQDQHKVIYTVEDVPPIYMWPVYALQQTLLCVSGTISVPFLISTYVCAGHLPEVRAQLLSIALFMCGVSTLLQTTIGVRLPIIQDADEERWMIRMREIGGSLMVASLTQVVLGCTGMVGVLLRFIGPLTICPAIALIGLGFTSAVYNYAEKHWGAAMLTSAVVLVFSMWLGRKQVPVPSWSRERGCHTTRFPVFVVVSVLLGVAFGWFFCLILTVSGALPNNSTEPAYWARTDVNVHVIGQVPWFQIPYPFQFGMPTVSVAGFFGMFMAIVSSVLESIGDYYGTARVAEAPPPPPHAINRGIAIEGICSVISGMVGAGHATTSYSNSLAAISVTRVASRRVFQTTGVIMLVMGVLTKVGAIMTLIPEPVIGGLNAVLLGTLIAVGFSTLSYVDMTSPRNVTVVGVTFMLGLAVPQWINSAPNRISTGNEMADQIITVCLGTPMFFGGVLGAILDNIVPGTPEERGISKLQRTMTSDSSKKELSGPDNFIPGDLPTIDPTCLTGGGKGSKENDTARRPGEYEYDWFVEVLEDKDDVTVDEIKTVIYGVNDLPPVYMWPIYGLQQAFMCVSGALSVPFIISSYICADQLPEVRAQLLNITFFMCGVATLLQTTFGIRLPIVQGASYAFLPPIVAMMQLERWRCPAPDQVQPDDDEPWVIRIREIQGNLLLASLTQVLLGCTGVVGLLLRFIGPVTIAPTIALIGMGFTSAVTDYAQYHWGVSGLTAGLVLVFSLWLGRLQVPVPSWSKEQGCHTTRFPIFIVISVLLAVGFGWLFCFILTSADALPTNSTELEYRARTDINIHVVNQAPWFQFPYPFQFGIPTVSLAGFFGMFMATLSSVLESMGDYYAAARVSGAPPPPPHAVNRGIAIEGFSSVISGLVGAGHATTSYSGNVAAIAVTQVASRPVFQVAGLILVLLGVLTKVGAIMTLIPEPVIGGLNAVLLGTLIAVGIATLSYVDMTSPRNVTVLGVTFMLGLAIPQWVNAAPGRISTGSDKADQILLVLLGTPMFVGGILGAVLDNISPGTPEERGITKWQQKMTSDSTEMSEDKKKEKDRAVSDIYDLPLISGWLRRWRCCSFVPFLPSFNGFRAPKPKRSRNKSARNGTAVNAYDNTSYQPDAYGNSTRF</sequence>
<feature type="transmembrane region" description="Helical" evidence="7">
    <location>
        <begin position="1018"/>
        <end position="1036"/>
    </location>
</feature>
<feature type="transmembrane region" description="Helical" evidence="7">
    <location>
        <begin position="872"/>
        <end position="894"/>
    </location>
</feature>
<gene>
    <name evidence="8" type="ORF">BaRGS_00015536</name>
</gene>
<feature type="transmembrane region" description="Helical" evidence="7">
    <location>
        <begin position="113"/>
        <end position="133"/>
    </location>
</feature>
<comment type="subcellular location">
    <subcellularLocation>
        <location evidence="1">Membrane</location>
        <topology evidence="1">Multi-pass membrane protein</topology>
    </subcellularLocation>
</comment>
<comment type="similarity">
    <text evidence="2">Belongs to the nucleobase:cation symporter-2 (NCS2) (TC 2.A.40) family.</text>
</comment>
<evidence type="ECO:0000256" key="3">
    <source>
        <dbReference type="ARBA" id="ARBA00022692"/>
    </source>
</evidence>
<keyword evidence="4 7" id="KW-1133">Transmembrane helix</keyword>
<dbReference type="InterPro" id="IPR006043">
    <property type="entry name" value="NCS2"/>
</dbReference>
<evidence type="ECO:0000256" key="2">
    <source>
        <dbReference type="ARBA" id="ARBA00008821"/>
    </source>
</evidence>
<dbReference type="AlphaFoldDB" id="A0ABD0L126"/>
<keyword evidence="9" id="KW-1185">Reference proteome</keyword>
<feature type="transmembrane region" description="Helical" evidence="7">
    <location>
        <begin position="79"/>
        <end position="101"/>
    </location>
</feature>
<feature type="transmembrane region" description="Helical" evidence="7">
    <location>
        <begin position="810"/>
        <end position="833"/>
    </location>
</feature>
<feature type="transmembrane region" description="Helical" evidence="7">
    <location>
        <begin position="770"/>
        <end position="789"/>
    </location>
</feature>
<keyword evidence="3 7" id="KW-0812">Transmembrane</keyword>
<feature type="transmembrane region" description="Helical" evidence="7">
    <location>
        <begin position="183"/>
        <end position="201"/>
    </location>
</feature>
<dbReference type="GO" id="GO:0016020">
    <property type="term" value="C:membrane"/>
    <property type="evidence" value="ECO:0007669"/>
    <property type="project" value="UniProtKB-SubCell"/>
</dbReference>
<proteinExistence type="inferred from homology"/>
<evidence type="ECO:0000256" key="5">
    <source>
        <dbReference type="ARBA" id="ARBA00023136"/>
    </source>
</evidence>
<keyword evidence="5 7" id="KW-0472">Membrane</keyword>
<feature type="transmembrane region" description="Helical" evidence="7">
    <location>
        <begin position="616"/>
        <end position="637"/>
    </location>
</feature>
<feature type="transmembrane region" description="Helical" evidence="7">
    <location>
        <begin position="963"/>
        <end position="984"/>
    </location>
</feature>
<feature type="transmembrane region" description="Helical" evidence="7">
    <location>
        <begin position="308"/>
        <end position="330"/>
    </location>
</feature>
<feature type="transmembrane region" description="Helical" evidence="7">
    <location>
        <begin position="649"/>
        <end position="673"/>
    </location>
</feature>
<dbReference type="Proteomes" id="UP001519460">
    <property type="component" value="Unassembled WGS sequence"/>
</dbReference>
<feature type="transmembrane region" description="Helical" evidence="7">
    <location>
        <begin position="400"/>
        <end position="420"/>
    </location>
</feature>
<dbReference type="EMBL" id="JACVVK020000095">
    <property type="protein sequence ID" value="KAK7493199.1"/>
    <property type="molecule type" value="Genomic_DNA"/>
</dbReference>
<evidence type="ECO:0008006" key="10">
    <source>
        <dbReference type="Google" id="ProtNLM"/>
    </source>
</evidence>